<dbReference type="Pfam" id="PF20414">
    <property type="entry name" value="DUF6698"/>
    <property type="match status" value="1"/>
</dbReference>
<dbReference type="Proteomes" id="UP000219338">
    <property type="component" value="Unassembled WGS sequence"/>
</dbReference>
<reference evidence="2" key="1">
    <citation type="journal article" date="2017" name="Nat. Ecol. Evol.">
        <title>Genome expansion and lineage-specific genetic innovations in the forest pathogenic fungi Armillaria.</title>
        <authorList>
            <person name="Sipos G."/>
            <person name="Prasanna A.N."/>
            <person name="Walter M.C."/>
            <person name="O'Connor E."/>
            <person name="Balint B."/>
            <person name="Krizsan K."/>
            <person name="Kiss B."/>
            <person name="Hess J."/>
            <person name="Varga T."/>
            <person name="Slot J."/>
            <person name="Riley R."/>
            <person name="Boka B."/>
            <person name="Rigling D."/>
            <person name="Barry K."/>
            <person name="Lee J."/>
            <person name="Mihaltcheva S."/>
            <person name="LaButti K."/>
            <person name="Lipzen A."/>
            <person name="Waldron R."/>
            <person name="Moloney N.M."/>
            <person name="Sperisen C."/>
            <person name="Kredics L."/>
            <person name="Vagvoelgyi C."/>
            <person name="Patrignani A."/>
            <person name="Fitzpatrick D."/>
            <person name="Nagy I."/>
            <person name="Doyle S."/>
            <person name="Anderson J.B."/>
            <person name="Grigoriev I.V."/>
            <person name="Gueldener U."/>
            <person name="Muensterkoetter M."/>
            <person name="Nagy L.G."/>
        </authorList>
    </citation>
    <scope>NUCLEOTIDE SEQUENCE [LARGE SCALE GENOMIC DNA]</scope>
    <source>
        <strain evidence="2">C18/9</strain>
    </source>
</reference>
<dbReference type="OMA" id="WCAIFTS"/>
<evidence type="ECO:0000313" key="1">
    <source>
        <dbReference type="EMBL" id="SJL07245.1"/>
    </source>
</evidence>
<dbReference type="InterPro" id="IPR046521">
    <property type="entry name" value="DUF6698"/>
</dbReference>
<keyword evidence="2" id="KW-1185">Reference proteome</keyword>
<organism evidence="1 2">
    <name type="scientific">Armillaria ostoyae</name>
    <name type="common">Armillaria root rot fungus</name>
    <dbReference type="NCBI Taxonomy" id="47428"/>
    <lineage>
        <taxon>Eukaryota</taxon>
        <taxon>Fungi</taxon>
        <taxon>Dikarya</taxon>
        <taxon>Basidiomycota</taxon>
        <taxon>Agaricomycotina</taxon>
        <taxon>Agaricomycetes</taxon>
        <taxon>Agaricomycetidae</taxon>
        <taxon>Agaricales</taxon>
        <taxon>Marasmiineae</taxon>
        <taxon>Physalacriaceae</taxon>
        <taxon>Armillaria</taxon>
    </lineage>
</organism>
<sequence>MSIHSSSPPHLSSPCASEEDDKLTHALREISTLKDTIEKKCKSQDRAYVHFNILTQVIDGLKAKLSDPNCDDFNEFMSKLQNHANQGRVTDMNCIKSELPSYFPKDSEGAKLSGKDHAGRGIQNNFTGQLLSSILHDWEDEGVCLALHTGTNATVSLNNNNFYQCFYAGLKGNPDRIEKGFLRSGLLLKVWCAIFTSPSSAEDIDNIENNALDSSEPPTKC</sequence>
<gene>
    <name evidence="1" type="ORF">ARMOST_10588</name>
</gene>
<dbReference type="EMBL" id="FUEG01000008">
    <property type="protein sequence ID" value="SJL07245.1"/>
    <property type="molecule type" value="Genomic_DNA"/>
</dbReference>
<name>A0A284REU0_ARMOS</name>
<dbReference type="OrthoDB" id="2662502at2759"/>
<dbReference type="AlphaFoldDB" id="A0A284REU0"/>
<proteinExistence type="predicted"/>
<accession>A0A284REU0</accession>
<dbReference type="STRING" id="47428.A0A284REU0"/>
<evidence type="ECO:0000313" key="2">
    <source>
        <dbReference type="Proteomes" id="UP000219338"/>
    </source>
</evidence>
<protein>
    <submittedName>
        <fullName evidence="1">Uncharacterized protein</fullName>
    </submittedName>
</protein>